<evidence type="ECO:0000313" key="8">
    <source>
        <dbReference type="EMBL" id="SDS08234.1"/>
    </source>
</evidence>
<organism evidence="8 9">
    <name type="scientific">Winogradskyella sediminis</name>
    <dbReference type="NCBI Taxonomy" id="1382466"/>
    <lineage>
        <taxon>Bacteria</taxon>
        <taxon>Pseudomonadati</taxon>
        <taxon>Bacteroidota</taxon>
        <taxon>Flavobacteriia</taxon>
        <taxon>Flavobacteriales</taxon>
        <taxon>Flavobacteriaceae</taxon>
        <taxon>Winogradskyella</taxon>
    </lineage>
</organism>
<evidence type="ECO:0000256" key="2">
    <source>
        <dbReference type="ARBA" id="ARBA00022729"/>
    </source>
</evidence>
<dbReference type="SUPFAM" id="SSF51445">
    <property type="entry name" value="(Trans)glycosidases"/>
    <property type="match status" value="1"/>
</dbReference>
<gene>
    <name evidence="8" type="ORF">SAMN04489797_0822</name>
</gene>
<evidence type="ECO:0000259" key="6">
    <source>
        <dbReference type="Pfam" id="PF02055"/>
    </source>
</evidence>
<dbReference type="PANTHER" id="PTHR11069">
    <property type="entry name" value="GLUCOSYLCERAMIDASE"/>
    <property type="match status" value="1"/>
</dbReference>
<keyword evidence="3 4" id="KW-0378">Hydrolase</keyword>
<dbReference type="InterPro" id="IPR017853">
    <property type="entry name" value="GH"/>
</dbReference>
<feature type="domain" description="Glycosyl hydrolase family 30 beta sandwich" evidence="7">
    <location>
        <begin position="423"/>
        <end position="482"/>
    </location>
</feature>
<dbReference type="Proteomes" id="UP000198963">
    <property type="component" value="Chromosome I"/>
</dbReference>
<keyword evidence="9" id="KW-1185">Reference proteome</keyword>
<proteinExistence type="inferred from homology"/>
<dbReference type="InterPro" id="IPR033453">
    <property type="entry name" value="Glyco_hydro_30_TIM-barrel"/>
</dbReference>
<evidence type="ECO:0000256" key="5">
    <source>
        <dbReference type="SAM" id="SignalP"/>
    </source>
</evidence>
<keyword evidence="2 5" id="KW-0732">Signal</keyword>
<dbReference type="Gene3D" id="2.60.40.1180">
    <property type="entry name" value="Golgi alpha-mannosidase II"/>
    <property type="match status" value="1"/>
</dbReference>
<protein>
    <submittedName>
        <fullName evidence="8">Glucosylceramidase</fullName>
    </submittedName>
</protein>
<dbReference type="Gene3D" id="3.20.20.80">
    <property type="entry name" value="Glycosidases"/>
    <property type="match status" value="1"/>
</dbReference>
<feature type="chain" id="PRO_5009256414" evidence="5">
    <location>
        <begin position="29"/>
        <end position="484"/>
    </location>
</feature>
<evidence type="ECO:0000259" key="7">
    <source>
        <dbReference type="Pfam" id="PF17189"/>
    </source>
</evidence>
<dbReference type="GO" id="GO:0006680">
    <property type="term" value="P:glucosylceramide catabolic process"/>
    <property type="evidence" value="ECO:0007669"/>
    <property type="project" value="TreeGrafter"/>
</dbReference>
<dbReference type="InterPro" id="IPR013780">
    <property type="entry name" value="Glyco_hydro_b"/>
</dbReference>
<dbReference type="GO" id="GO:0004348">
    <property type="term" value="F:glucosylceramidase activity"/>
    <property type="evidence" value="ECO:0007669"/>
    <property type="project" value="InterPro"/>
</dbReference>
<dbReference type="InterPro" id="IPR033452">
    <property type="entry name" value="GH30_C"/>
</dbReference>
<dbReference type="Pfam" id="PF17189">
    <property type="entry name" value="Glyco_hydro_30C"/>
    <property type="match status" value="1"/>
</dbReference>
<dbReference type="STRING" id="1249933.SAMN04489797_0822"/>
<reference evidence="8 9" key="1">
    <citation type="submission" date="2016-10" db="EMBL/GenBank/DDBJ databases">
        <authorList>
            <person name="Varghese N."/>
            <person name="Submissions S."/>
        </authorList>
    </citation>
    <scope>NUCLEOTIDE SEQUENCE [LARGE SCALE GENOMIC DNA]</scope>
    <source>
        <strain evidence="8 9">RHA_55</strain>
    </source>
</reference>
<dbReference type="GO" id="GO:0016020">
    <property type="term" value="C:membrane"/>
    <property type="evidence" value="ECO:0007669"/>
    <property type="project" value="GOC"/>
</dbReference>
<accession>A0A1H1PAT5</accession>
<dbReference type="AlphaFoldDB" id="A0A1H1PAT5"/>
<evidence type="ECO:0000256" key="3">
    <source>
        <dbReference type="ARBA" id="ARBA00022801"/>
    </source>
</evidence>
<keyword evidence="4" id="KW-0326">Glycosidase</keyword>
<dbReference type="Pfam" id="PF02055">
    <property type="entry name" value="Glyco_hydro_30"/>
    <property type="match status" value="1"/>
</dbReference>
<dbReference type="SUPFAM" id="SSF51011">
    <property type="entry name" value="Glycosyl hydrolase domain"/>
    <property type="match status" value="1"/>
</dbReference>
<feature type="domain" description="Glycosyl hydrolase family 30 TIM-barrel" evidence="6">
    <location>
        <begin position="90"/>
        <end position="420"/>
    </location>
</feature>
<feature type="signal peptide" evidence="5">
    <location>
        <begin position="1"/>
        <end position="28"/>
    </location>
</feature>
<dbReference type="PRINTS" id="PR00843">
    <property type="entry name" value="GLHYDRLASE30"/>
</dbReference>
<dbReference type="EMBL" id="LT629774">
    <property type="protein sequence ID" value="SDS08234.1"/>
    <property type="molecule type" value="Genomic_DNA"/>
</dbReference>
<name>A0A1H1PAT5_9FLAO</name>
<evidence type="ECO:0000256" key="1">
    <source>
        <dbReference type="ARBA" id="ARBA00005382"/>
    </source>
</evidence>
<sequence length="484" mass="53440">MITMNISINSTNMKLILILLTFLGVAQGCDDTDNTYYPPPEQSEVGVNYYLTTPDQSNLLALQTNNIFPLTDNNNFTISVSESTTYQEMDGFGYTLTGGSAALINSMSTSAKENLLQELFGTGENSIGVNYLRISIGSSDLDTTTFSYNDLPAGQTDEDLTSFSLQPDMANLIPILKDITAINPNIKILGSPWSAPTWMKTNGSTIGGELLPQYYDTYANYFVKYIEGMAAEDITIDAITIQNEPENPHNNPSMVMTAEQQKTFIRDHLGPTFQAENITTKIILFDHNLDHPEYPISILNDAAAKSYIDGSAFHLYAGQIDNMSLVHNAHPDKNVYFTEQWVQAPGDFYSDIRWHIRELIVGAPRNWSKTVLEWNLAADPNSNPHTDGGCTECLGAITIDGNTVERNPAYYIIAHASKFVPAGSVRIESNYSTEFPNVAYKTPEDNIVVIVLNNSDTQKTFNLNTPQEPITAILPAGSVGTFVW</sequence>
<dbReference type="InterPro" id="IPR001139">
    <property type="entry name" value="Glyco_hydro_30"/>
</dbReference>
<dbReference type="PANTHER" id="PTHR11069:SF23">
    <property type="entry name" value="LYSOSOMAL ACID GLUCOSYLCERAMIDASE"/>
    <property type="match status" value="1"/>
</dbReference>
<evidence type="ECO:0000256" key="4">
    <source>
        <dbReference type="RuleBase" id="RU361188"/>
    </source>
</evidence>
<comment type="similarity">
    <text evidence="1 4">Belongs to the glycosyl hydrolase 30 family.</text>
</comment>
<evidence type="ECO:0000313" key="9">
    <source>
        <dbReference type="Proteomes" id="UP000198963"/>
    </source>
</evidence>